<sequence length="66" mass="7186">MPGMSIEDIVKAWKSGETLENDSLVNPAGEELSDEELREITGGMLCGYTCYWGCHGNTTCDESVLV</sequence>
<dbReference type="AlphaFoldDB" id="A0A402APU8"/>
<evidence type="ECO:0000313" key="1">
    <source>
        <dbReference type="EMBL" id="GCE21147.1"/>
    </source>
</evidence>
<proteinExistence type="predicted"/>
<dbReference type="GO" id="GO:0042742">
    <property type="term" value="P:defense response to bacterium"/>
    <property type="evidence" value="ECO:0007669"/>
    <property type="project" value="InterPro"/>
</dbReference>
<evidence type="ECO:0000313" key="2">
    <source>
        <dbReference type="Proteomes" id="UP000287188"/>
    </source>
</evidence>
<accession>A0A402APU8</accession>
<dbReference type="InterPro" id="IPR027635">
    <property type="entry name" value="Lantibiotic2_lead_pep_dom"/>
</dbReference>
<gene>
    <name evidence="1" type="ORF">KDK_49470</name>
</gene>
<dbReference type="Proteomes" id="UP000287188">
    <property type="component" value="Unassembled WGS sequence"/>
</dbReference>
<organism evidence="1 2">
    <name type="scientific">Dictyobacter kobayashii</name>
    <dbReference type="NCBI Taxonomy" id="2014872"/>
    <lineage>
        <taxon>Bacteria</taxon>
        <taxon>Bacillati</taxon>
        <taxon>Chloroflexota</taxon>
        <taxon>Ktedonobacteria</taxon>
        <taxon>Ktedonobacterales</taxon>
        <taxon>Dictyobacteraceae</taxon>
        <taxon>Dictyobacter</taxon>
    </lineage>
</organism>
<dbReference type="NCBIfam" id="TIGR03898">
    <property type="entry name" value="lanti_MRSA_kill"/>
    <property type="match status" value="1"/>
</dbReference>
<protein>
    <recommendedName>
        <fullName evidence="3">Mersacidin/lichenicidin family type 2 lantibiotic</fullName>
    </recommendedName>
</protein>
<reference evidence="2" key="1">
    <citation type="submission" date="2018-12" db="EMBL/GenBank/DDBJ databases">
        <title>Tengunoibacter tsumagoiensis gen. nov., sp. nov., Dictyobacter kobayashii sp. nov., D. alpinus sp. nov., and D. joshuensis sp. nov. and description of Dictyobacteraceae fam. nov. within the order Ktedonobacterales isolated from Tengu-no-mugimeshi.</title>
        <authorList>
            <person name="Wang C.M."/>
            <person name="Zheng Y."/>
            <person name="Sakai Y."/>
            <person name="Toyoda A."/>
            <person name="Minakuchi Y."/>
            <person name="Abe K."/>
            <person name="Yokota A."/>
            <person name="Yabe S."/>
        </authorList>
    </citation>
    <scope>NUCLEOTIDE SEQUENCE [LARGE SCALE GENOMIC DNA]</scope>
    <source>
        <strain evidence="2">Uno11</strain>
    </source>
</reference>
<name>A0A402APU8_9CHLR</name>
<dbReference type="OrthoDB" id="164016at2"/>
<dbReference type="EMBL" id="BIFS01000001">
    <property type="protein sequence ID" value="GCE21147.1"/>
    <property type="molecule type" value="Genomic_DNA"/>
</dbReference>
<comment type="caution">
    <text evidence="1">The sequence shown here is derived from an EMBL/GenBank/DDBJ whole genome shotgun (WGS) entry which is preliminary data.</text>
</comment>
<evidence type="ECO:0008006" key="3">
    <source>
        <dbReference type="Google" id="ProtNLM"/>
    </source>
</evidence>
<keyword evidence="2" id="KW-1185">Reference proteome</keyword>